<proteinExistence type="predicted"/>
<accession>A0A4U0WQI7</accession>
<sequence length="116" mass="12673">MESISTLDTAPSVRDKAQKALGRAHRFLTAIPNHACEAEEILEVGVVVFGPDPFEDVQEEQSLTDGRKEAICATALAWYLLEGASYERDAEDIMAVGKRIFGPDDFFNATGLLVQS</sequence>
<evidence type="ECO:0000313" key="2">
    <source>
        <dbReference type="Proteomes" id="UP000308768"/>
    </source>
</evidence>
<dbReference type="AlphaFoldDB" id="A0A4U0WQI7"/>
<protein>
    <submittedName>
        <fullName evidence="1">Uncharacterized protein</fullName>
    </submittedName>
</protein>
<gene>
    <name evidence="1" type="ORF">B0A49_10762</name>
</gene>
<dbReference type="Proteomes" id="UP000308768">
    <property type="component" value="Unassembled WGS sequence"/>
</dbReference>
<organism evidence="1 2">
    <name type="scientific">Cryomyces minteri</name>
    <dbReference type="NCBI Taxonomy" id="331657"/>
    <lineage>
        <taxon>Eukaryota</taxon>
        <taxon>Fungi</taxon>
        <taxon>Dikarya</taxon>
        <taxon>Ascomycota</taxon>
        <taxon>Pezizomycotina</taxon>
        <taxon>Dothideomycetes</taxon>
        <taxon>Dothideomycetes incertae sedis</taxon>
        <taxon>Cryomyces</taxon>
    </lineage>
</organism>
<evidence type="ECO:0000313" key="1">
    <source>
        <dbReference type="EMBL" id="TKA64948.1"/>
    </source>
</evidence>
<name>A0A4U0WQI7_9PEZI</name>
<reference evidence="1 2" key="1">
    <citation type="submission" date="2017-03" db="EMBL/GenBank/DDBJ databases">
        <title>Genomes of endolithic fungi from Antarctica.</title>
        <authorList>
            <person name="Coleine C."/>
            <person name="Masonjones S."/>
            <person name="Stajich J.E."/>
        </authorList>
    </citation>
    <scope>NUCLEOTIDE SEQUENCE [LARGE SCALE GENOMIC DNA]</scope>
    <source>
        <strain evidence="1 2">CCFEE 5187</strain>
    </source>
</reference>
<keyword evidence="2" id="KW-1185">Reference proteome</keyword>
<comment type="caution">
    <text evidence="1">The sequence shown here is derived from an EMBL/GenBank/DDBJ whole genome shotgun (WGS) entry which is preliminary data.</text>
</comment>
<dbReference type="EMBL" id="NAJN01001201">
    <property type="protein sequence ID" value="TKA64948.1"/>
    <property type="molecule type" value="Genomic_DNA"/>
</dbReference>